<evidence type="ECO:0000256" key="1">
    <source>
        <dbReference type="SAM" id="SignalP"/>
    </source>
</evidence>
<reference evidence="3" key="2">
    <citation type="submission" date="2020-11" db="EMBL/GenBank/DDBJ databases">
        <authorList>
            <person name="McCartney M.A."/>
            <person name="Auch B."/>
            <person name="Kono T."/>
            <person name="Mallez S."/>
            <person name="Becker A."/>
            <person name="Gohl D.M."/>
            <person name="Silverstein K.A.T."/>
            <person name="Koren S."/>
            <person name="Bechman K.B."/>
            <person name="Herman A."/>
            <person name="Abrahante J.E."/>
            <person name="Garbe J."/>
        </authorList>
    </citation>
    <scope>NUCLEOTIDE SEQUENCE</scope>
    <source>
        <strain evidence="3">Duluth1</strain>
        <tissue evidence="3">Whole animal</tissue>
    </source>
</reference>
<dbReference type="PANTHER" id="PTHR21113:SF4">
    <property type="entry name" value="CHITIN-BINDING TYPE-4 DOMAIN-CONTAINING PROTEIN"/>
    <property type="match status" value="1"/>
</dbReference>
<feature type="signal peptide" evidence="1">
    <location>
        <begin position="1"/>
        <end position="27"/>
    </location>
</feature>
<feature type="domain" description="Chitin-binding type-4" evidence="2">
    <location>
        <begin position="31"/>
        <end position="184"/>
    </location>
</feature>
<dbReference type="EMBL" id="JAIWYP010000002">
    <property type="protein sequence ID" value="KAH3867952.1"/>
    <property type="molecule type" value="Genomic_DNA"/>
</dbReference>
<dbReference type="PANTHER" id="PTHR21113">
    <property type="entry name" value="AGAP001705-PA"/>
    <property type="match status" value="1"/>
</dbReference>
<dbReference type="AlphaFoldDB" id="A0A9D4LZB8"/>
<keyword evidence="4" id="KW-1185">Reference proteome</keyword>
<feature type="non-terminal residue" evidence="3">
    <location>
        <position position="186"/>
    </location>
</feature>
<accession>A0A9D4LZB8</accession>
<keyword evidence="1" id="KW-0732">Signal</keyword>
<feature type="chain" id="PRO_5038846203" description="Chitin-binding type-4 domain-containing protein" evidence="1">
    <location>
        <begin position="28"/>
        <end position="186"/>
    </location>
</feature>
<evidence type="ECO:0000259" key="2">
    <source>
        <dbReference type="Pfam" id="PF03067"/>
    </source>
</evidence>
<sequence>MTDIVVAKATRIVVLALVTWFCCPVEPRAIMVEPPHRSSLWRFYNNTSMNLRDDSLNCGGYDWQWGVNGGRCGVCGDRWNGTQDHADNGRFDTGIIVRSYMDGHYINVTFEVSSNYLGYVEFRLCPRNSTKYPLEQSCFDRYPLWIDESHGTRYYLGSRGGIYDIHIRLPSGLICKRCVLQWKYKT</sequence>
<gene>
    <name evidence="3" type="ORF">DPMN_031087</name>
</gene>
<evidence type="ECO:0000313" key="4">
    <source>
        <dbReference type="Proteomes" id="UP000828390"/>
    </source>
</evidence>
<proteinExistence type="predicted"/>
<reference evidence="3" key="1">
    <citation type="journal article" date="2019" name="bioRxiv">
        <title>The Genome of the Zebra Mussel, Dreissena polymorpha: A Resource for Invasive Species Research.</title>
        <authorList>
            <person name="McCartney M.A."/>
            <person name="Auch B."/>
            <person name="Kono T."/>
            <person name="Mallez S."/>
            <person name="Zhang Y."/>
            <person name="Obille A."/>
            <person name="Becker A."/>
            <person name="Abrahante J.E."/>
            <person name="Garbe J."/>
            <person name="Badalamenti J.P."/>
            <person name="Herman A."/>
            <person name="Mangelson H."/>
            <person name="Liachko I."/>
            <person name="Sullivan S."/>
            <person name="Sone E.D."/>
            <person name="Koren S."/>
            <person name="Silverstein K.A.T."/>
            <person name="Beckman K.B."/>
            <person name="Gohl D.M."/>
        </authorList>
    </citation>
    <scope>NUCLEOTIDE SEQUENCE</scope>
    <source>
        <strain evidence="3">Duluth1</strain>
        <tissue evidence="3">Whole animal</tissue>
    </source>
</reference>
<evidence type="ECO:0000313" key="3">
    <source>
        <dbReference type="EMBL" id="KAH3867952.1"/>
    </source>
</evidence>
<dbReference type="Pfam" id="PF03067">
    <property type="entry name" value="LPMO_10"/>
    <property type="match status" value="1"/>
</dbReference>
<dbReference type="InterPro" id="IPR004302">
    <property type="entry name" value="Cellulose/chitin-bd_N"/>
</dbReference>
<organism evidence="3 4">
    <name type="scientific">Dreissena polymorpha</name>
    <name type="common">Zebra mussel</name>
    <name type="synonym">Mytilus polymorpha</name>
    <dbReference type="NCBI Taxonomy" id="45954"/>
    <lineage>
        <taxon>Eukaryota</taxon>
        <taxon>Metazoa</taxon>
        <taxon>Spiralia</taxon>
        <taxon>Lophotrochozoa</taxon>
        <taxon>Mollusca</taxon>
        <taxon>Bivalvia</taxon>
        <taxon>Autobranchia</taxon>
        <taxon>Heteroconchia</taxon>
        <taxon>Euheterodonta</taxon>
        <taxon>Imparidentia</taxon>
        <taxon>Neoheterodontei</taxon>
        <taxon>Myida</taxon>
        <taxon>Dreissenoidea</taxon>
        <taxon>Dreissenidae</taxon>
        <taxon>Dreissena</taxon>
    </lineage>
</organism>
<protein>
    <recommendedName>
        <fullName evidence="2">Chitin-binding type-4 domain-containing protein</fullName>
    </recommendedName>
</protein>
<dbReference type="Proteomes" id="UP000828390">
    <property type="component" value="Unassembled WGS sequence"/>
</dbReference>
<name>A0A9D4LZB8_DREPO</name>
<comment type="caution">
    <text evidence="3">The sequence shown here is derived from an EMBL/GenBank/DDBJ whole genome shotgun (WGS) entry which is preliminary data.</text>
</comment>